<dbReference type="AlphaFoldDB" id="A0A1M6KYL9"/>
<keyword evidence="5" id="KW-1185">Reference proteome</keyword>
<dbReference type="NCBIfam" id="TIGR00075">
    <property type="entry name" value="hypD"/>
    <property type="match status" value="1"/>
</dbReference>
<sequence>MLTLENIIEELQNYDGKPIKIMEVCGTHTASIFKNGIRSLISDKIKLISGPGCPVCVTTPSYIDRLAEISLMPDCCVLTFGDMMKVKGSEMSLTEAKAAGGDVRILYSPLMSIKIAQENPNKEFVFAAVGFETTAPIYAILMEEIEKNSIKNLRLLTSLKTIVPALSFVCEAEKNIDAFLCPGHVSVIIGADAYIELAERYRKPFVVAGFEGEHILSAVYEIVLQLEAGEHKMKNMYKNAVSEKGNLIAMEKVNKYFTCADDTWRGIGVIENSALRLRPEFIEYDAGSDIGLEDSGIQMPKGCSCADVILGRINPVECPLFGKTCTPLNAVGPCMVSSEGACGIWYKNRRM</sequence>
<dbReference type="STRING" id="1122934.SAMN02745691_02294"/>
<dbReference type="GO" id="GO:0070025">
    <property type="term" value="F:carbon monoxide binding"/>
    <property type="evidence" value="ECO:0007669"/>
    <property type="project" value="TreeGrafter"/>
</dbReference>
<keyword evidence="3" id="KW-0408">Iron</keyword>
<dbReference type="RefSeq" id="WP_073994541.1">
    <property type="nucleotide sequence ID" value="NZ_FQYT01000030.1"/>
</dbReference>
<dbReference type="GO" id="GO:0051604">
    <property type="term" value="P:protein maturation"/>
    <property type="evidence" value="ECO:0007669"/>
    <property type="project" value="TreeGrafter"/>
</dbReference>
<protein>
    <submittedName>
        <fullName evidence="4">Hydrogenase expression/formation protein HypD</fullName>
    </submittedName>
</protein>
<evidence type="ECO:0000256" key="3">
    <source>
        <dbReference type="ARBA" id="ARBA00023004"/>
    </source>
</evidence>
<evidence type="ECO:0000256" key="1">
    <source>
        <dbReference type="ARBA" id="ARBA00007888"/>
    </source>
</evidence>
<dbReference type="Proteomes" id="UP000184342">
    <property type="component" value="Unassembled WGS sequence"/>
</dbReference>
<dbReference type="EMBL" id="FQYT01000030">
    <property type="protein sequence ID" value="SHJ64065.1"/>
    <property type="molecule type" value="Genomic_DNA"/>
</dbReference>
<organism evidence="4 5">
    <name type="scientific">Parasporobacterium paucivorans DSM 15970</name>
    <dbReference type="NCBI Taxonomy" id="1122934"/>
    <lineage>
        <taxon>Bacteria</taxon>
        <taxon>Bacillati</taxon>
        <taxon>Bacillota</taxon>
        <taxon>Clostridia</taxon>
        <taxon>Lachnospirales</taxon>
        <taxon>Lachnospiraceae</taxon>
        <taxon>Parasporobacterium</taxon>
    </lineage>
</organism>
<dbReference type="GO" id="GO:0005506">
    <property type="term" value="F:iron ion binding"/>
    <property type="evidence" value="ECO:0007669"/>
    <property type="project" value="TreeGrafter"/>
</dbReference>
<name>A0A1M6KYL9_9FIRM</name>
<dbReference type="InterPro" id="IPR002780">
    <property type="entry name" value="Hyd_form_HypD"/>
</dbReference>
<dbReference type="Gene3D" id="3.40.50.11750">
    <property type="entry name" value="HypD, alpha/beta domain 1"/>
    <property type="match status" value="2"/>
</dbReference>
<proteinExistence type="inferred from homology"/>
<dbReference type="PIRSF" id="PIRSF005622">
    <property type="entry name" value="Hydrgn_mat_hypD"/>
    <property type="match status" value="1"/>
</dbReference>
<dbReference type="GO" id="GO:0051539">
    <property type="term" value="F:4 iron, 4 sulfur cluster binding"/>
    <property type="evidence" value="ECO:0007669"/>
    <property type="project" value="TreeGrafter"/>
</dbReference>
<evidence type="ECO:0000256" key="2">
    <source>
        <dbReference type="ARBA" id="ARBA00022723"/>
    </source>
</evidence>
<dbReference type="OrthoDB" id="9770424at2"/>
<gene>
    <name evidence="4" type="ORF">SAMN02745691_02294</name>
</gene>
<keyword evidence="2" id="KW-0479">Metal-binding</keyword>
<dbReference type="Pfam" id="PF01924">
    <property type="entry name" value="HypD"/>
    <property type="match status" value="1"/>
</dbReference>
<dbReference type="InterPro" id="IPR042243">
    <property type="entry name" value="HypD_1"/>
</dbReference>
<dbReference type="Gene3D" id="6.10.20.100">
    <property type="match status" value="1"/>
</dbReference>
<comment type="similarity">
    <text evidence="1">Belongs to the HypD family.</text>
</comment>
<dbReference type="PANTHER" id="PTHR30149:SF0">
    <property type="entry name" value="HYDROGENASE MATURATION FACTOR HYPD"/>
    <property type="match status" value="1"/>
</dbReference>
<reference evidence="4 5" key="1">
    <citation type="submission" date="2016-11" db="EMBL/GenBank/DDBJ databases">
        <authorList>
            <person name="Jaros S."/>
            <person name="Januszkiewicz K."/>
            <person name="Wedrychowicz H."/>
        </authorList>
    </citation>
    <scope>NUCLEOTIDE SEQUENCE [LARGE SCALE GENOMIC DNA]</scope>
    <source>
        <strain evidence="4 5">DSM 15970</strain>
    </source>
</reference>
<evidence type="ECO:0000313" key="5">
    <source>
        <dbReference type="Proteomes" id="UP000184342"/>
    </source>
</evidence>
<evidence type="ECO:0000313" key="4">
    <source>
        <dbReference type="EMBL" id="SHJ64065.1"/>
    </source>
</evidence>
<accession>A0A1M6KYL9</accession>
<dbReference type="PANTHER" id="PTHR30149">
    <property type="entry name" value="HYDROGENASE PROTEIN ASSEMBLY PROTEIN HYPD"/>
    <property type="match status" value="1"/>
</dbReference>
<dbReference type="InterPro" id="IPR042244">
    <property type="entry name" value="HypD_2_sf"/>
</dbReference>